<accession>A0A6J6LDV1</accession>
<evidence type="ECO:0000256" key="7">
    <source>
        <dbReference type="SAM" id="Phobius"/>
    </source>
</evidence>
<feature type="transmembrane region" description="Helical" evidence="7">
    <location>
        <begin position="55"/>
        <end position="76"/>
    </location>
</feature>
<dbReference type="EMBL" id="CAFBQL010000003">
    <property type="protein sequence ID" value="CAB5056778.1"/>
    <property type="molecule type" value="Genomic_DNA"/>
</dbReference>
<comment type="subcellular location">
    <subcellularLocation>
        <location evidence="1">Cell membrane</location>
        <topology evidence="1">Multi-pass membrane protein</topology>
    </subcellularLocation>
</comment>
<evidence type="ECO:0000313" key="12">
    <source>
        <dbReference type="EMBL" id="CAB5056778.1"/>
    </source>
</evidence>
<dbReference type="SUPFAM" id="SSF103473">
    <property type="entry name" value="MFS general substrate transporter"/>
    <property type="match status" value="1"/>
</dbReference>
<keyword evidence="2" id="KW-0813">Transport</keyword>
<dbReference type="EMBL" id="CAFBLE010000001">
    <property type="protein sequence ID" value="CAB4856195.1"/>
    <property type="molecule type" value="Genomic_DNA"/>
</dbReference>
<gene>
    <name evidence="8" type="ORF">UFOPK2289_00355</name>
    <name evidence="9" type="ORF">UFOPK2822_00008</name>
    <name evidence="10" type="ORF">UFOPK3346_00165</name>
    <name evidence="11" type="ORF">UFOPK3670_00439</name>
    <name evidence="12" type="ORF">UFOPK4308_00665</name>
</gene>
<evidence type="ECO:0000313" key="9">
    <source>
        <dbReference type="EMBL" id="CAB4738636.1"/>
    </source>
</evidence>
<keyword evidence="6 7" id="KW-0472">Membrane</keyword>
<reference evidence="8" key="1">
    <citation type="submission" date="2020-05" db="EMBL/GenBank/DDBJ databases">
        <authorList>
            <person name="Chiriac C."/>
            <person name="Salcher M."/>
            <person name="Ghai R."/>
            <person name="Kavagutti S V."/>
        </authorList>
    </citation>
    <scope>NUCLEOTIDE SEQUENCE</scope>
</reference>
<evidence type="ECO:0000256" key="5">
    <source>
        <dbReference type="ARBA" id="ARBA00022989"/>
    </source>
</evidence>
<dbReference type="EMBL" id="CAFBMV010000003">
    <property type="protein sequence ID" value="CAB4917412.1"/>
    <property type="molecule type" value="Genomic_DNA"/>
</dbReference>
<dbReference type="CDD" id="cd06173">
    <property type="entry name" value="MFS_MefA_like"/>
    <property type="match status" value="1"/>
</dbReference>
<evidence type="ECO:0000313" key="11">
    <source>
        <dbReference type="EMBL" id="CAB4917412.1"/>
    </source>
</evidence>
<feature type="transmembrane region" description="Helical" evidence="7">
    <location>
        <begin position="26"/>
        <end position="49"/>
    </location>
</feature>
<dbReference type="AlphaFoldDB" id="A0A6J6LDV1"/>
<keyword evidence="5 7" id="KW-1133">Transmembrane helix</keyword>
<dbReference type="InterPro" id="IPR036259">
    <property type="entry name" value="MFS_trans_sf"/>
</dbReference>
<organism evidence="8">
    <name type="scientific">freshwater metagenome</name>
    <dbReference type="NCBI Taxonomy" id="449393"/>
    <lineage>
        <taxon>unclassified sequences</taxon>
        <taxon>metagenomes</taxon>
        <taxon>ecological metagenomes</taxon>
    </lineage>
</organism>
<protein>
    <submittedName>
        <fullName evidence="8">Unannotated protein</fullName>
    </submittedName>
</protein>
<dbReference type="EMBL" id="CAEZWT010000006">
    <property type="protein sequence ID" value="CAB4658913.1"/>
    <property type="molecule type" value="Genomic_DNA"/>
</dbReference>
<dbReference type="EMBL" id="CAEZZC010000001">
    <property type="protein sequence ID" value="CAB4738636.1"/>
    <property type="molecule type" value="Genomic_DNA"/>
</dbReference>
<evidence type="ECO:0000256" key="4">
    <source>
        <dbReference type="ARBA" id="ARBA00022692"/>
    </source>
</evidence>
<keyword evidence="4 7" id="KW-0812">Transmembrane</keyword>
<feature type="transmembrane region" description="Helical" evidence="7">
    <location>
        <begin position="262"/>
        <end position="283"/>
    </location>
</feature>
<dbReference type="GO" id="GO:0005886">
    <property type="term" value="C:plasma membrane"/>
    <property type="evidence" value="ECO:0007669"/>
    <property type="project" value="UniProtKB-SubCell"/>
</dbReference>
<keyword evidence="3" id="KW-1003">Cell membrane</keyword>
<evidence type="ECO:0000256" key="6">
    <source>
        <dbReference type="ARBA" id="ARBA00023136"/>
    </source>
</evidence>
<feature type="transmembrane region" description="Helical" evidence="7">
    <location>
        <begin position="381"/>
        <end position="400"/>
    </location>
</feature>
<evidence type="ECO:0000313" key="10">
    <source>
        <dbReference type="EMBL" id="CAB4856195.1"/>
    </source>
</evidence>
<feature type="transmembrane region" description="Helical" evidence="7">
    <location>
        <begin position="88"/>
        <end position="106"/>
    </location>
</feature>
<dbReference type="PANTHER" id="PTHR23513">
    <property type="entry name" value="INTEGRAL MEMBRANE EFFLUX PROTEIN-RELATED"/>
    <property type="match status" value="1"/>
</dbReference>
<sequence>MSHVMNPDETPKSIFTALKYPNFRRLWISSIISSVSDQVFPICATMVLLGQKSEALAISLLLSLRVIAYLIFSPLGGVFADRLSRMRIIQGGLLLRSLLCFQLFFFGHTPTLLRLSITVFIMGVIEAGTGPAGAAIIPDLVDRDVLQSANALRAVTGRIASISGPGIAVALVALTSPRSGFLFTAVGLLLAPLALRGLKLSFAERGPHSPFRQELTQGYQFVKRTRWMLPVMICIALQTSVLFGAEMVLLPIITTREFGTASVYPMAIMSLSLGSLITAAFASRLRTKYPGRWSFAAWSLIVFLLIALIFPISPIFVIICYFIGGAATEPMGVLWQTAIQKNAPGEIRARVMSFDSMVSSALMPIGVGLAGPMSRLVGENAYMAGASVIFALLCVLILFVPGVSTFSTPK</sequence>
<dbReference type="InterPro" id="IPR010290">
    <property type="entry name" value="TM_effector"/>
</dbReference>
<evidence type="ECO:0000256" key="2">
    <source>
        <dbReference type="ARBA" id="ARBA00022448"/>
    </source>
</evidence>
<evidence type="ECO:0000256" key="1">
    <source>
        <dbReference type="ARBA" id="ARBA00004651"/>
    </source>
</evidence>
<feature type="transmembrane region" description="Helical" evidence="7">
    <location>
        <begin position="155"/>
        <end position="174"/>
    </location>
</feature>
<feature type="transmembrane region" description="Helical" evidence="7">
    <location>
        <begin position="112"/>
        <end position="134"/>
    </location>
</feature>
<evidence type="ECO:0000313" key="8">
    <source>
        <dbReference type="EMBL" id="CAB4658913.1"/>
    </source>
</evidence>
<feature type="transmembrane region" description="Helical" evidence="7">
    <location>
        <begin position="227"/>
        <end position="250"/>
    </location>
</feature>
<proteinExistence type="predicted"/>
<feature type="transmembrane region" description="Helical" evidence="7">
    <location>
        <begin position="295"/>
        <end position="324"/>
    </location>
</feature>
<feature type="transmembrane region" description="Helical" evidence="7">
    <location>
        <begin position="180"/>
        <end position="198"/>
    </location>
</feature>
<dbReference type="Pfam" id="PF05977">
    <property type="entry name" value="MFS_3"/>
    <property type="match status" value="1"/>
</dbReference>
<evidence type="ECO:0000256" key="3">
    <source>
        <dbReference type="ARBA" id="ARBA00022475"/>
    </source>
</evidence>
<dbReference type="PANTHER" id="PTHR23513:SF11">
    <property type="entry name" value="STAPHYLOFERRIN A TRANSPORTER"/>
    <property type="match status" value="1"/>
</dbReference>
<name>A0A6J6LDV1_9ZZZZ</name>
<dbReference type="Gene3D" id="1.20.1250.20">
    <property type="entry name" value="MFS general substrate transporter like domains"/>
    <property type="match status" value="1"/>
</dbReference>